<dbReference type="AlphaFoldDB" id="A0A0V0T8P0"/>
<keyword evidence="2" id="KW-1185">Reference proteome</keyword>
<sequence>MAATMTRFFSCSLPMPQPLLTHHPYFLLPHSLSQWIFYEIHAGNAALSCLLPFPESYTTCSHKNLNVLEIGRSVVLIMLRLPQDRMSCLVKSNTVENTNNTVMVVWK</sequence>
<evidence type="ECO:0000313" key="2">
    <source>
        <dbReference type="Proteomes" id="UP000055048"/>
    </source>
</evidence>
<reference evidence="1 2" key="1">
    <citation type="submission" date="2015-01" db="EMBL/GenBank/DDBJ databases">
        <title>Evolution of Trichinella species and genotypes.</title>
        <authorList>
            <person name="Korhonen P.K."/>
            <person name="Edoardo P."/>
            <person name="Giuseppe L.R."/>
            <person name="Gasser R.B."/>
        </authorList>
    </citation>
    <scope>NUCLEOTIDE SEQUENCE [LARGE SCALE GENOMIC DNA]</scope>
    <source>
        <strain evidence="1">ISS417</strain>
    </source>
</reference>
<dbReference type="EMBL" id="JYDJ01000445">
    <property type="protein sequence ID" value="KRX35389.1"/>
    <property type="molecule type" value="Genomic_DNA"/>
</dbReference>
<organism evidence="1 2">
    <name type="scientific">Trichinella murrelli</name>
    <dbReference type="NCBI Taxonomy" id="144512"/>
    <lineage>
        <taxon>Eukaryota</taxon>
        <taxon>Metazoa</taxon>
        <taxon>Ecdysozoa</taxon>
        <taxon>Nematoda</taxon>
        <taxon>Enoplea</taxon>
        <taxon>Dorylaimia</taxon>
        <taxon>Trichinellida</taxon>
        <taxon>Trichinellidae</taxon>
        <taxon>Trichinella</taxon>
    </lineage>
</organism>
<dbReference type="Proteomes" id="UP000055048">
    <property type="component" value="Unassembled WGS sequence"/>
</dbReference>
<comment type="caution">
    <text evidence="1">The sequence shown here is derived from an EMBL/GenBank/DDBJ whole genome shotgun (WGS) entry which is preliminary data.</text>
</comment>
<evidence type="ECO:0000313" key="1">
    <source>
        <dbReference type="EMBL" id="KRX35389.1"/>
    </source>
</evidence>
<gene>
    <name evidence="1" type="ORF">T05_12307</name>
</gene>
<proteinExistence type="predicted"/>
<accession>A0A0V0T8P0</accession>
<dbReference type="OrthoDB" id="10431397at2759"/>
<protein>
    <submittedName>
        <fullName evidence="1">Uncharacterized protein</fullName>
    </submittedName>
</protein>
<name>A0A0V0T8P0_9BILA</name>